<proteinExistence type="predicted"/>
<protein>
    <submittedName>
        <fullName evidence="1">Uncharacterized protein</fullName>
    </submittedName>
</protein>
<keyword evidence="2" id="KW-1185">Reference proteome</keyword>
<evidence type="ECO:0000313" key="2">
    <source>
        <dbReference type="Proteomes" id="UP000297527"/>
    </source>
</evidence>
<name>A0A4Z1HIH1_9HELO</name>
<organism evidence="1 2">
    <name type="scientific">Botryotinia convoluta</name>
    <dbReference type="NCBI Taxonomy" id="54673"/>
    <lineage>
        <taxon>Eukaryota</taxon>
        <taxon>Fungi</taxon>
        <taxon>Dikarya</taxon>
        <taxon>Ascomycota</taxon>
        <taxon>Pezizomycotina</taxon>
        <taxon>Leotiomycetes</taxon>
        <taxon>Helotiales</taxon>
        <taxon>Sclerotiniaceae</taxon>
        <taxon>Botryotinia</taxon>
    </lineage>
</organism>
<reference evidence="1 2" key="1">
    <citation type="submission" date="2017-12" db="EMBL/GenBank/DDBJ databases">
        <title>Comparative genomics of Botrytis spp.</title>
        <authorList>
            <person name="Valero-Jimenez C.A."/>
            <person name="Tapia P."/>
            <person name="Veloso J."/>
            <person name="Silva-Moreno E."/>
            <person name="Staats M."/>
            <person name="Valdes J.H."/>
            <person name="Van Kan J.A.L."/>
        </authorList>
    </citation>
    <scope>NUCLEOTIDE SEQUENCE [LARGE SCALE GENOMIC DNA]</scope>
    <source>
        <strain evidence="1 2">MUCL11595</strain>
    </source>
</reference>
<dbReference type="EMBL" id="PQXN01000230">
    <property type="protein sequence ID" value="TGO48734.1"/>
    <property type="molecule type" value="Genomic_DNA"/>
</dbReference>
<comment type="caution">
    <text evidence="1">The sequence shown here is derived from an EMBL/GenBank/DDBJ whole genome shotgun (WGS) entry which is preliminary data.</text>
</comment>
<dbReference type="AlphaFoldDB" id="A0A4Z1HIH1"/>
<gene>
    <name evidence="1" type="ORF">BCON_0231g00180</name>
</gene>
<evidence type="ECO:0000313" key="1">
    <source>
        <dbReference type="EMBL" id="TGO48734.1"/>
    </source>
</evidence>
<dbReference type="OrthoDB" id="3533161at2759"/>
<sequence length="81" mass="8503">MTTAIARGGSRCTCDERGVLTTSATGHDGYCINSWAAELAEIGWVIHDDTCGKNWGDLVLGSNAVELLIAHSILTFCFAGG</sequence>
<dbReference type="Proteomes" id="UP000297527">
    <property type="component" value="Unassembled WGS sequence"/>
</dbReference>
<accession>A0A4Z1HIH1</accession>